<dbReference type="NCBIfam" id="TIGR00032">
    <property type="entry name" value="argG"/>
    <property type="match status" value="1"/>
</dbReference>
<dbReference type="PROSITE" id="PS00564">
    <property type="entry name" value="ARGININOSUCCIN_SYN_1"/>
    <property type="match status" value="1"/>
</dbReference>
<dbReference type="NCBIfam" id="NF001770">
    <property type="entry name" value="PRK00509.1"/>
    <property type="match status" value="1"/>
</dbReference>
<accession>A0A8J2X5I8</accession>
<evidence type="ECO:0000256" key="8">
    <source>
        <dbReference type="ARBA" id="ARBA00022840"/>
    </source>
</evidence>
<dbReference type="CDD" id="cd01999">
    <property type="entry name" value="ASS"/>
    <property type="match status" value="1"/>
</dbReference>
<keyword evidence="13" id="KW-1185">Reference proteome</keyword>
<dbReference type="GO" id="GO:0006526">
    <property type="term" value="P:L-arginine biosynthetic process"/>
    <property type="evidence" value="ECO:0007669"/>
    <property type="project" value="UniProtKB-UniPathway"/>
</dbReference>
<dbReference type="InterPro" id="IPR048267">
    <property type="entry name" value="Arginosuc_syn_N"/>
</dbReference>
<dbReference type="UniPathway" id="UPA00068">
    <property type="reaction ID" value="UER00113"/>
</dbReference>
<evidence type="ECO:0000256" key="1">
    <source>
        <dbReference type="ARBA" id="ARBA00004967"/>
    </source>
</evidence>
<reference evidence="12" key="1">
    <citation type="submission" date="2021-11" db="EMBL/GenBank/DDBJ databases">
        <authorList>
            <consortium name="Genoscope - CEA"/>
            <person name="William W."/>
        </authorList>
    </citation>
    <scope>NUCLEOTIDE SEQUENCE</scope>
</reference>
<dbReference type="HAMAP" id="MF_00005">
    <property type="entry name" value="Arg_succ_synth_type1"/>
    <property type="match status" value="1"/>
</dbReference>
<dbReference type="Gene3D" id="3.40.50.620">
    <property type="entry name" value="HUPs"/>
    <property type="match status" value="1"/>
</dbReference>
<evidence type="ECO:0000313" key="12">
    <source>
        <dbReference type="EMBL" id="CAH0376106.1"/>
    </source>
</evidence>
<keyword evidence="6" id="KW-0028">Amino-acid biosynthesis</keyword>
<dbReference type="EC" id="6.3.4.5" evidence="3"/>
<evidence type="ECO:0000256" key="7">
    <source>
        <dbReference type="ARBA" id="ARBA00022741"/>
    </source>
</evidence>
<evidence type="ECO:0000256" key="2">
    <source>
        <dbReference type="ARBA" id="ARBA00011881"/>
    </source>
</evidence>
<dbReference type="GO" id="GO:0004055">
    <property type="term" value="F:argininosuccinate synthase activity"/>
    <property type="evidence" value="ECO:0007669"/>
    <property type="project" value="UniProtKB-EC"/>
</dbReference>
<comment type="subunit">
    <text evidence="2">Homotetramer.</text>
</comment>
<keyword evidence="8" id="KW-0067">ATP-binding</keyword>
<evidence type="ECO:0000259" key="11">
    <source>
        <dbReference type="Pfam" id="PF20979"/>
    </source>
</evidence>
<dbReference type="OrthoDB" id="1688907at2759"/>
<dbReference type="Pfam" id="PF20979">
    <property type="entry name" value="Arginosuc_syn_C"/>
    <property type="match status" value="1"/>
</dbReference>
<proteinExistence type="inferred from homology"/>
<dbReference type="SUPFAM" id="SSF52402">
    <property type="entry name" value="Adenine nucleotide alpha hydrolases-like"/>
    <property type="match status" value="1"/>
</dbReference>
<evidence type="ECO:0000256" key="4">
    <source>
        <dbReference type="ARBA" id="ARBA00022571"/>
    </source>
</evidence>
<dbReference type="InterPro" id="IPR018223">
    <property type="entry name" value="Arginosuc_synth_CS"/>
</dbReference>
<dbReference type="GO" id="GO:0000050">
    <property type="term" value="P:urea cycle"/>
    <property type="evidence" value="ECO:0007669"/>
    <property type="project" value="TreeGrafter"/>
</dbReference>
<feature type="domain" description="Arginosuccinate synthase-like N-terminal" evidence="10">
    <location>
        <begin position="43"/>
        <end position="213"/>
    </location>
</feature>
<dbReference type="InterPro" id="IPR024074">
    <property type="entry name" value="AS_cat/multimer_dom_body"/>
</dbReference>
<keyword evidence="5" id="KW-0436">Ligase</keyword>
<dbReference type="AlphaFoldDB" id="A0A8J2X5I8"/>
<feature type="domain" description="Arginosuccinate synthase C-terminal" evidence="11">
    <location>
        <begin position="222"/>
        <end position="454"/>
    </location>
</feature>
<dbReference type="GO" id="GO:0005737">
    <property type="term" value="C:cytoplasm"/>
    <property type="evidence" value="ECO:0007669"/>
    <property type="project" value="TreeGrafter"/>
</dbReference>
<dbReference type="InterPro" id="IPR023434">
    <property type="entry name" value="Arginosuc_synth_type_1_subfam"/>
</dbReference>
<dbReference type="PROSITE" id="PS00565">
    <property type="entry name" value="ARGININOSUCCIN_SYN_2"/>
    <property type="match status" value="1"/>
</dbReference>
<organism evidence="12 13">
    <name type="scientific">Pelagomonas calceolata</name>
    <dbReference type="NCBI Taxonomy" id="35677"/>
    <lineage>
        <taxon>Eukaryota</taxon>
        <taxon>Sar</taxon>
        <taxon>Stramenopiles</taxon>
        <taxon>Ochrophyta</taxon>
        <taxon>Pelagophyceae</taxon>
        <taxon>Pelagomonadales</taxon>
        <taxon>Pelagomonadaceae</taxon>
        <taxon>Pelagomonas</taxon>
    </lineage>
</organism>
<name>A0A8J2X5I8_9STRA</name>
<evidence type="ECO:0000256" key="6">
    <source>
        <dbReference type="ARBA" id="ARBA00022605"/>
    </source>
</evidence>
<dbReference type="Gene3D" id="3.90.1260.10">
    <property type="entry name" value="Argininosuccinate synthetase, chain A, domain 2"/>
    <property type="match status" value="1"/>
</dbReference>
<dbReference type="InterPro" id="IPR048268">
    <property type="entry name" value="Arginosuc_syn_C"/>
</dbReference>
<dbReference type="Pfam" id="PF00764">
    <property type="entry name" value="Arginosuc_synth"/>
    <property type="match status" value="1"/>
</dbReference>
<comment type="pathway">
    <text evidence="1">Amino-acid biosynthesis; L-arginine biosynthesis; L-arginine from L-ornithine and carbamoyl phosphate: step 2/3.</text>
</comment>
<gene>
    <name evidence="12" type="ORF">PECAL_5P06610</name>
</gene>
<dbReference type="PANTHER" id="PTHR11587:SF2">
    <property type="entry name" value="ARGININOSUCCINATE SYNTHASE"/>
    <property type="match status" value="1"/>
</dbReference>
<dbReference type="GO" id="GO:0000053">
    <property type="term" value="P:argininosuccinate metabolic process"/>
    <property type="evidence" value="ECO:0007669"/>
    <property type="project" value="TreeGrafter"/>
</dbReference>
<evidence type="ECO:0000256" key="3">
    <source>
        <dbReference type="ARBA" id="ARBA00012286"/>
    </source>
</evidence>
<dbReference type="GO" id="GO:0005524">
    <property type="term" value="F:ATP binding"/>
    <property type="evidence" value="ECO:0007669"/>
    <property type="project" value="UniProtKB-KW"/>
</dbReference>
<sequence length="463" mass="51920">MLRHAARLSSRFARPRARPLSTIDMGDTSVSARFREPDPSKPRIVLAYSGGLDTSTQLAYLAHEKGYEVCAYIADLGQDDVKDKAAIEEIRDKAQASGAYSFECVDLRREFIRDYVYECIRANCLYEGRYLLGTSMARPCIAKKQVELAWREKAEYVSHGSTGKGNDQVRFELCYLGMDPNLKCVTLWREPEYLAKFEGRQDLLDYASSHNIPVSQTKKHSYSEDENIMHISYESGELEDPAYPGVVTEYPGLVLKKKTQDLMDTPDEPCRLEIDFDNGAPVAVREHDASGAVTNSTGEDPLALFAKLNELAGIHGVGRIDIVENRYVGMKSRGCYETPGGTVLQAAHLDLETLTIDREVMRLRDTMSIKFSELVYNGYWFSPEMDFLRVAMDHAQKPVSGTVALHLHKGHVIPRGRSSPHSLYNKKLVSMDEEGGFVPQNSTGFIQTLATRLKAAKKRDAEL</sequence>
<evidence type="ECO:0000256" key="9">
    <source>
        <dbReference type="ARBA" id="ARBA00029916"/>
    </source>
</evidence>
<dbReference type="Proteomes" id="UP000789595">
    <property type="component" value="Unassembled WGS sequence"/>
</dbReference>
<evidence type="ECO:0000313" key="13">
    <source>
        <dbReference type="Proteomes" id="UP000789595"/>
    </source>
</evidence>
<keyword evidence="4" id="KW-0055">Arginine biosynthesis</keyword>
<protein>
    <recommendedName>
        <fullName evidence="3">argininosuccinate synthase</fullName>
        <ecNumber evidence="3">6.3.4.5</ecNumber>
    </recommendedName>
    <alternativeName>
        <fullName evidence="9">Citrulline--aspartate ligase</fullName>
    </alternativeName>
</protein>
<dbReference type="SUPFAM" id="SSF69864">
    <property type="entry name" value="Argininosuccinate synthetase, C-terminal domain"/>
    <property type="match status" value="1"/>
</dbReference>
<dbReference type="EMBL" id="CAKKNE010000005">
    <property type="protein sequence ID" value="CAH0376106.1"/>
    <property type="molecule type" value="Genomic_DNA"/>
</dbReference>
<dbReference type="InterPro" id="IPR014729">
    <property type="entry name" value="Rossmann-like_a/b/a_fold"/>
</dbReference>
<comment type="caution">
    <text evidence="12">The sequence shown here is derived from an EMBL/GenBank/DDBJ whole genome shotgun (WGS) entry which is preliminary data.</text>
</comment>
<dbReference type="InterPro" id="IPR001518">
    <property type="entry name" value="Arginosuc_synth"/>
</dbReference>
<keyword evidence="7" id="KW-0547">Nucleotide-binding</keyword>
<dbReference type="FunFam" id="3.90.1260.10:FF:000007">
    <property type="entry name" value="Argininosuccinate synthase"/>
    <property type="match status" value="1"/>
</dbReference>
<dbReference type="PANTHER" id="PTHR11587">
    <property type="entry name" value="ARGININOSUCCINATE SYNTHASE"/>
    <property type="match status" value="1"/>
</dbReference>
<evidence type="ECO:0000259" key="10">
    <source>
        <dbReference type="Pfam" id="PF00764"/>
    </source>
</evidence>
<evidence type="ECO:0000256" key="5">
    <source>
        <dbReference type="ARBA" id="ARBA00022598"/>
    </source>
</evidence>
<dbReference type="FunFam" id="3.40.50.620:FF:000019">
    <property type="entry name" value="Argininosuccinate synthase"/>
    <property type="match status" value="1"/>
</dbReference>